<dbReference type="OrthoDB" id="9802097at2"/>
<dbReference type="GO" id="GO:0000287">
    <property type="term" value="F:magnesium ion binding"/>
    <property type="evidence" value="ECO:0007669"/>
    <property type="project" value="UniProtKB-UniRule"/>
</dbReference>
<dbReference type="PANTHER" id="PTHR43210:SF5">
    <property type="entry name" value="DETHIOBIOTIN SYNTHETASE"/>
    <property type="match status" value="1"/>
</dbReference>
<keyword evidence="2 3" id="KW-0436">Ligase</keyword>
<comment type="function">
    <text evidence="2">Catalyzes a mechanistically unusual reaction, the ATP-dependent insertion of CO2 between the N7 and N8 nitrogen atoms of 7,8-diaminopelargonic acid (DAPA, also called 7,8-diammoniononanoate) to form a ureido ring.</text>
</comment>
<name>D8PFZ4_9BACT</name>
<dbReference type="STRING" id="330214.NIDE2471"/>
<comment type="caution">
    <text evidence="2">Lacks conserved residue(s) required for the propagation of feature annotation.</text>
</comment>
<dbReference type="PANTHER" id="PTHR43210">
    <property type="entry name" value="DETHIOBIOTIN SYNTHETASE"/>
    <property type="match status" value="1"/>
</dbReference>
<feature type="binding site" evidence="2">
    <location>
        <begin position="13"/>
        <end position="18"/>
    </location>
    <ligand>
        <name>ATP</name>
        <dbReference type="ChEBI" id="CHEBI:30616"/>
    </ligand>
</feature>
<feature type="active site" evidence="2">
    <location>
        <position position="38"/>
    </location>
</feature>
<comment type="pathway">
    <text evidence="2">Cofactor biosynthesis; biotin biosynthesis; biotin from 7,8-diaminononanoate: step 1/2.</text>
</comment>
<dbReference type="GO" id="GO:0004141">
    <property type="term" value="F:dethiobiotin synthase activity"/>
    <property type="evidence" value="ECO:0007669"/>
    <property type="project" value="UniProtKB-UniRule"/>
</dbReference>
<dbReference type="GO" id="GO:0005524">
    <property type="term" value="F:ATP binding"/>
    <property type="evidence" value="ECO:0007669"/>
    <property type="project" value="UniProtKB-UniRule"/>
</dbReference>
<feature type="binding site" evidence="2">
    <location>
        <position position="114"/>
    </location>
    <ligand>
        <name>Mg(2+)</name>
        <dbReference type="ChEBI" id="CHEBI:18420"/>
    </ligand>
</feature>
<keyword evidence="2" id="KW-0547">Nucleotide-binding</keyword>
<keyword evidence="2" id="KW-0067">ATP-binding</keyword>
<dbReference type="CDD" id="cd03109">
    <property type="entry name" value="DTBS"/>
    <property type="match status" value="1"/>
</dbReference>
<dbReference type="EMBL" id="FP929003">
    <property type="protein sequence ID" value="CBK42181.1"/>
    <property type="molecule type" value="Genomic_DNA"/>
</dbReference>
<evidence type="ECO:0000313" key="3">
    <source>
        <dbReference type="EMBL" id="CBK42181.1"/>
    </source>
</evidence>
<dbReference type="HOGENOM" id="CLU_072551_3_1_0"/>
<dbReference type="PIRSF" id="PIRSF006755">
    <property type="entry name" value="DTB_synth"/>
    <property type="match status" value="1"/>
</dbReference>
<dbReference type="AlphaFoldDB" id="D8PFZ4"/>
<feature type="binding site" evidence="2">
    <location>
        <position position="53"/>
    </location>
    <ligand>
        <name>ATP</name>
        <dbReference type="ChEBI" id="CHEBI:30616"/>
    </ligand>
</feature>
<keyword evidence="1 2" id="KW-0093">Biotin biosynthesis</keyword>
<reference evidence="3 4" key="1">
    <citation type="journal article" date="2010" name="Proc. Natl. Acad. Sci. U.S.A.">
        <title>A Nitrospira metagenome illuminates the physiology and evolution of globally important nitrite-oxidizing bacteria.</title>
        <authorList>
            <person name="Lucker S."/>
            <person name="Wagner M."/>
            <person name="Maixner F."/>
            <person name="Pelletier E."/>
            <person name="Koch H."/>
            <person name="Vacherie B."/>
            <person name="Rattei T."/>
            <person name="Sinninghe Damste J."/>
            <person name="Spieck E."/>
            <person name="Le Paslier D."/>
            <person name="Daims H."/>
        </authorList>
    </citation>
    <scope>NUCLEOTIDE SEQUENCE [LARGE SCALE GENOMIC DNA]</scope>
</reference>
<dbReference type="SUPFAM" id="SSF52540">
    <property type="entry name" value="P-loop containing nucleoside triphosphate hydrolases"/>
    <property type="match status" value="1"/>
</dbReference>
<dbReference type="eggNOG" id="COG0132">
    <property type="taxonomic scope" value="Bacteria"/>
</dbReference>
<feature type="binding site" evidence="2">
    <location>
        <begin position="174"/>
        <end position="175"/>
    </location>
    <ligand>
        <name>ATP</name>
        <dbReference type="ChEBI" id="CHEBI:30616"/>
    </ligand>
</feature>
<protein>
    <recommendedName>
        <fullName evidence="2">ATP-dependent dethiobiotin synthetase BioD</fullName>
        <ecNumber evidence="2">6.3.3.3</ecNumber>
    </recommendedName>
    <alternativeName>
        <fullName evidence="2">DTB synthetase</fullName>
        <shortName evidence="2">DTBS</shortName>
    </alternativeName>
    <alternativeName>
        <fullName evidence="2">Dethiobiotin synthase</fullName>
    </alternativeName>
</protein>
<feature type="binding site" evidence="2">
    <location>
        <position position="42"/>
    </location>
    <ligand>
        <name>substrate</name>
    </ligand>
</feature>
<feature type="binding site" evidence="2">
    <location>
        <begin position="114"/>
        <end position="117"/>
    </location>
    <ligand>
        <name>ATP</name>
        <dbReference type="ChEBI" id="CHEBI:30616"/>
    </ligand>
</feature>
<sequence length="254" mass="26568">MGNGVFVTGTDTGVGKTLVSCALVRRLAQTGRSVGVMKPVETGVLPEQLSESDAGRLLAAAGTCDGIEEVSPYRFPLPLAPLAAASAQGRVIEIQEILGRYERLAARYACVVVEGAGGLLVPMAKDWDLRDLIGRIGLPVVLVGRAGLGGINHALLTLEGLRQRHCAVMAVVMNETALSTTPAQQEQCASTVALLRERAGVPVLGPLSYQPHLGSDWSGAVEMLAQSDPIRALANLVWAHAVGMPGSPRRGPEP</sequence>
<keyword evidence="2" id="KW-0963">Cytoplasm</keyword>
<feature type="binding site" evidence="2">
    <location>
        <position position="17"/>
    </location>
    <ligand>
        <name>Mg(2+)</name>
        <dbReference type="ChEBI" id="CHEBI:18420"/>
    </ligand>
</feature>
<organism evidence="3 4">
    <name type="scientific">Nitrospira defluvii</name>
    <dbReference type="NCBI Taxonomy" id="330214"/>
    <lineage>
        <taxon>Bacteria</taxon>
        <taxon>Pseudomonadati</taxon>
        <taxon>Nitrospirota</taxon>
        <taxon>Nitrospiria</taxon>
        <taxon>Nitrospirales</taxon>
        <taxon>Nitrospiraceae</taxon>
        <taxon>Nitrospira</taxon>
    </lineage>
</organism>
<accession>D8PFZ4</accession>
<comment type="cofactor">
    <cofactor evidence="2">
        <name>Mg(2+)</name>
        <dbReference type="ChEBI" id="CHEBI:18420"/>
    </cofactor>
</comment>
<dbReference type="UniPathway" id="UPA00078">
    <property type="reaction ID" value="UER00161"/>
</dbReference>
<dbReference type="GO" id="GO:0005829">
    <property type="term" value="C:cytosol"/>
    <property type="evidence" value="ECO:0007669"/>
    <property type="project" value="TreeGrafter"/>
</dbReference>
<evidence type="ECO:0000256" key="1">
    <source>
        <dbReference type="ARBA" id="ARBA00022756"/>
    </source>
</evidence>
<comment type="catalytic activity">
    <reaction evidence="2">
        <text>(7R,8S)-7,8-diammoniononanoate + CO2 + ATP = (4R,5S)-dethiobiotin + ADP + phosphate + 3 H(+)</text>
        <dbReference type="Rhea" id="RHEA:15805"/>
        <dbReference type="ChEBI" id="CHEBI:15378"/>
        <dbReference type="ChEBI" id="CHEBI:16526"/>
        <dbReference type="ChEBI" id="CHEBI:30616"/>
        <dbReference type="ChEBI" id="CHEBI:43474"/>
        <dbReference type="ChEBI" id="CHEBI:149469"/>
        <dbReference type="ChEBI" id="CHEBI:149473"/>
        <dbReference type="ChEBI" id="CHEBI:456216"/>
        <dbReference type="EC" id="6.3.3.3"/>
    </reaction>
</comment>
<gene>
    <name evidence="2 3" type="primary">bioD</name>
    <name evidence="3" type="ORF">NIDE2471</name>
</gene>
<evidence type="ECO:0000256" key="2">
    <source>
        <dbReference type="HAMAP-Rule" id="MF_00336"/>
    </source>
</evidence>
<dbReference type="KEGG" id="nde:NIDE2471"/>
<feature type="binding site" evidence="2">
    <location>
        <position position="53"/>
    </location>
    <ligand>
        <name>Mg(2+)</name>
        <dbReference type="ChEBI" id="CHEBI:18420"/>
    </ligand>
</feature>
<keyword evidence="2" id="KW-0479">Metal-binding</keyword>
<keyword evidence="4" id="KW-1185">Reference proteome</keyword>
<comment type="subunit">
    <text evidence="2">Homodimer.</text>
</comment>
<dbReference type="Pfam" id="PF13500">
    <property type="entry name" value="AAA_26"/>
    <property type="match status" value="1"/>
</dbReference>
<dbReference type="HAMAP" id="MF_00336">
    <property type="entry name" value="BioD"/>
    <property type="match status" value="1"/>
</dbReference>
<comment type="similarity">
    <text evidence="2">Belongs to the dethiobiotin synthetase family.</text>
</comment>
<keyword evidence="2" id="KW-0460">Magnesium</keyword>
<dbReference type="GO" id="GO:0009102">
    <property type="term" value="P:biotin biosynthetic process"/>
    <property type="evidence" value="ECO:0007669"/>
    <property type="project" value="UniProtKB-UniRule"/>
</dbReference>
<dbReference type="Proteomes" id="UP000001660">
    <property type="component" value="Chromosome"/>
</dbReference>
<comment type="subcellular location">
    <subcellularLocation>
        <location evidence="2">Cytoplasm</location>
    </subcellularLocation>
</comment>
<dbReference type="NCBIfam" id="TIGR00347">
    <property type="entry name" value="bioD"/>
    <property type="match status" value="1"/>
</dbReference>
<dbReference type="InterPro" id="IPR027417">
    <property type="entry name" value="P-loop_NTPase"/>
</dbReference>
<feature type="binding site" evidence="2">
    <location>
        <begin position="206"/>
        <end position="208"/>
    </location>
    <ligand>
        <name>ATP</name>
        <dbReference type="ChEBI" id="CHEBI:30616"/>
    </ligand>
</feature>
<evidence type="ECO:0000313" key="4">
    <source>
        <dbReference type="Proteomes" id="UP000001660"/>
    </source>
</evidence>
<proteinExistence type="inferred from homology"/>
<dbReference type="EC" id="6.3.3.3" evidence="2"/>
<dbReference type="Gene3D" id="3.40.50.300">
    <property type="entry name" value="P-loop containing nucleotide triphosphate hydrolases"/>
    <property type="match status" value="1"/>
</dbReference>
<dbReference type="InterPro" id="IPR004472">
    <property type="entry name" value="DTB_synth_BioD"/>
</dbReference>